<dbReference type="Proteomes" id="UP000601435">
    <property type="component" value="Unassembled WGS sequence"/>
</dbReference>
<name>A0A812NL04_9DINO</name>
<organism evidence="3 4">
    <name type="scientific">Symbiodinium necroappetens</name>
    <dbReference type="NCBI Taxonomy" id="1628268"/>
    <lineage>
        <taxon>Eukaryota</taxon>
        <taxon>Sar</taxon>
        <taxon>Alveolata</taxon>
        <taxon>Dinophyceae</taxon>
        <taxon>Suessiales</taxon>
        <taxon>Symbiodiniaceae</taxon>
        <taxon>Symbiodinium</taxon>
    </lineage>
</organism>
<dbReference type="GO" id="GO:0008081">
    <property type="term" value="F:phosphoric diester hydrolase activity"/>
    <property type="evidence" value="ECO:0007669"/>
    <property type="project" value="InterPro"/>
</dbReference>
<dbReference type="AlphaFoldDB" id="A0A812NL04"/>
<accession>A0A812NL04</accession>
<keyword evidence="2" id="KW-1133">Transmembrane helix</keyword>
<keyword evidence="1" id="KW-0175">Coiled coil</keyword>
<feature type="coiled-coil region" evidence="1">
    <location>
        <begin position="17"/>
        <end position="75"/>
    </location>
</feature>
<dbReference type="EMBL" id="CAJNJA010012275">
    <property type="protein sequence ID" value="CAE7293088.1"/>
    <property type="molecule type" value="Genomic_DNA"/>
</dbReference>
<sequence>MEVEDLTAEEKLAAEDRRHLLERAARLASEVERAEARIAQQSELEDQCAQLDAAQQTLSAEVERLRRTNDALCQQVLGSDGEGPFAGALQEVSLLDGEEDQAMRDEIGRLVRGQLLITSQSGSVKGDAAALALRLQQLLAEREEAFWVERQHLSDHIASLERAQNGRTSNLVRQYDAAVRASGGSAQSGEEFRMSGWSIGRWADDAGSPGKSLLEITLPGSHNSGNYVGGLHAHPLCQSDYRYEEYLNSPSSQALLARGQHVFSQAEFDRRMIPWNINHFLPIKAQLLEGVRYLHLKICNFGKPGDLMDLAAVRFQHRGYTTHETVLSTLHDIRHFLHEHPKEVVLLAFNNLHNNASKVFDKADVNALVAAVEWELGEIMISRHDLFDKTLGELVDLNKRIAVFVKGARHDSHAISELDLAENWASAMASGNLTLAKDWLLRDLKSEATQHSKYYVMQANPNNAEPLMYEAMNSDHGPQSNLRFLEPFLLDLHNFVMEAVRQEPQIQINVIDTDFLSISRPYQICMQLMGISVDPTEGSDAVGVWLTRLVIAAFCAVLSVWAYGRCQSPTGYQRHTS</sequence>
<keyword evidence="4" id="KW-1185">Reference proteome</keyword>
<dbReference type="InterPro" id="IPR017946">
    <property type="entry name" value="PLC-like_Pdiesterase_TIM-brl"/>
</dbReference>
<evidence type="ECO:0000313" key="4">
    <source>
        <dbReference type="Proteomes" id="UP000601435"/>
    </source>
</evidence>
<dbReference type="PANTHER" id="PTHR13593">
    <property type="match status" value="1"/>
</dbReference>
<protein>
    <submittedName>
        <fullName evidence="3">Uncharacterized protein</fullName>
    </submittedName>
</protein>
<dbReference type="InterPro" id="IPR051057">
    <property type="entry name" value="PI-PLC_domain"/>
</dbReference>
<proteinExistence type="predicted"/>
<gene>
    <name evidence="3" type="ORF">SNEC2469_LOCUS7182</name>
</gene>
<dbReference type="SUPFAM" id="SSF51695">
    <property type="entry name" value="PLC-like phosphodiesterases"/>
    <property type="match status" value="1"/>
</dbReference>
<dbReference type="PANTHER" id="PTHR13593:SF113">
    <property type="entry name" value="SI:DKEY-266F7.9"/>
    <property type="match status" value="1"/>
</dbReference>
<comment type="caution">
    <text evidence="3">The sequence shown here is derived from an EMBL/GenBank/DDBJ whole genome shotgun (WGS) entry which is preliminary data.</text>
</comment>
<feature type="transmembrane region" description="Helical" evidence="2">
    <location>
        <begin position="545"/>
        <end position="564"/>
    </location>
</feature>
<evidence type="ECO:0000256" key="1">
    <source>
        <dbReference type="SAM" id="Coils"/>
    </source>
</evidence>
<evidence type="ECO:0000256" key="2">
    <source>
        <dbReference type="SAM" id="Phobius"/>
    </source>
</evidence>
<dbReference type="OrthoDB" id="428029at2759"/>
<keyword evidence="2" id="KW-0472">Membrane</keyword>
<dbReference type="Gene3D" id="3.20.20.190">
    <property type="entry name" value="Phosphatidylinositol (PI) phosphodiesterase"/>
    <property type="match status" value="1"/>
</dbReference>
<keyword evidence="2" id="KW-0812">Transmembrane</keyword>
<dbReference type="GO" id="GO:0006629">
    <property type="term" value="P:lipid metabolic process"/>
    <property type="evidence" value="ECO:0007669"/>
    <property type="project" value="InterPro"/>
</dbReference>
<evidence type="ECO:0000313" key="3">
    <source>
        <dbReference type="EMBL" id="CAE7293088.1"/>
    </source>
</evidence>
<reference evidence="3" key="1">
    <citation type="submission" date="2021-02" db="EMBL/GenBank/DDBJ databases">
        <authorList>
            <person name="Dougan E. K."/>
            <person name="Rhodes N."/>
            <person name="Thang M."/>
            <person name="Chan C."/>
        </authorList>
    </citation>
    <scope>NUCLEOTIDE SEQUENCE</scope>
</reference>